<feature type="region of interest" description="Disordered" evidence="6">
    <location>
        <begin position="251"/>
        <end position="291"/>
    </location>
</feature>
<comment type="subcellular location">
    <subcellularLocation>
        <location evidence="1">Cell membrane</location>
        <topology evidence="1">Multi-pass membrane protein</topology>
    </subcellularLocation>
</comment>
<evidence type="ECO:0000256" key="1">
    <source>
        <dbReference type="ARBA" id="ARBA00004651"/>
    </source>
</evidence>
<evidence type="ECO:0000256" key="3">
    <source>
        <dbReference type="ARBA" id="ARBA00022692"/>
    </source>
</evidence>
<evidence type="ECO:0000313" key="9">
    <source>
        <dbReference type="Proteomes" id="UP000600946"/>
    </source>
</evidence>
<dbReference type="RefSeq" id="WP_190027656.1">
    <property type="nucleotide sequence ID" value="NZ_BMUU01000005.1"/>
</dbReference>
<accession>A0ABQ3A9Q6</accession>
<evidence type="ECO:0000256" key="5">
    <source>
        <dbReference type="ARBA" id="ARBA00023136"/>
    </source>
</evidence>
<organism evidence="8 9">
    <name type="scientific">Streptomyces xanthochromogenes</name>
    <dbReference type="NCBI Taxonomy" id="67384"/>
    <lineage>
        <taxon>Bacteria</taxon>
        <taxon>Bacillati</taxon>
        <taxon>Actinomycetota</taxon>
        <taxon>Actinomycetes</taxon>
        <taxon>Kitasatosporales</taxon>
        <taxon>Streptomycetaceae</taxon>
        <taxon>Streptomyces</taxon>
    </lineage>
</organism>
<feature type="transmembrane region" description="Helical" evidence="7">
    <location>
        <begin position="445"/>
        <end position="467"/>
    </location>
</feature>
<keyword evidence="9" id="KW-1185">Reference proteome</keyword>
<protein>
    <submittedName>
        <fullName evidence="8">Transporter</fullName>
    </submittedName>
</protein>
<evidence type="ECO:0000313" key="8">
    <source>
        <dbReference type="EMBL" id="GGY38735.1"/>
    </source>
</evidence>
<feature type="compositionally biased region" description="Low complexity" evidence="6">
    <location>
        <begin position="280"/>
        <end position="291"/>
    </location>
</feature>
<feature type="transmembrane region" description="Helical" evidence="7">
    <location>
        <begin position="138"/>
        <end position="158"/>
    </location>
</feature>
<dbReference type="Proteomes" id="UP000600946">
    <property type="component" value="Unassembled WGS sequence"/>
</dbReference>
<dbReference type="EMBL" id="BMUU01000005">
    <property type="protein sequence ID" value="GGY38735.1"/>
    <property type="molecule type" value="Genomic_DNA"/>
</dbReference>
<evidence type="ECO:0000256" key="6">
    <source>
        <dbReference type="SAM" id="MobiDB-lite"/>
    </source>
</evidence>
<feature type="transmembrane region" description="Helical" evidence="7">
    <location>
        <begin position="339"/>
        <end position="360"/>
    </location>
</feature>
<feature type="transmembrane region" description="Helical" evidence="7">
    <location>
        <begin position="412"/>
        <end position="433"/>
    </location>
</feature>
<feature type="transmembrane region" description="Helical" evidence="7">
    <location>
        <begin position="473"/>
        <end position="492"/>
    </location>
</feature>
<name>A0ABQ3A9Q6_9ACTN</name>
<dbReference type="Pfam" id="PF03606">
    <property type="entry name" value="DcuC"/>
    <property type="match status" value="2"/>
</dbReference>
<sequence length="521" mass="54008">MEEPEPPKSAGLRFPSALTILAIVTVAVWILAFVIPSGTYDRNAEGAPVEGTYHRVDSGRSFVDRLNDLFLSPVNGLYGIQDAKTGQVGPSLAGELYGSAGVFLFVLAIGAFITVVFATGALDRGIGLLAHRLRERGALLIAGVMTVFSVLGTVEGFAEETLGFYGLIVPLMLALGYDRIVATGTIIVGAGIGVLCSTVNPFATGVASSAADISLGDGIVLRFVMWLVLTAVSILYVVRYGRRVQRDPSKSLSGFLPGDRDHARTKPAGGARGPGGVNRSPGSSPGPEGPPELTGTHRLVLTLLVLVFAFMIFSVVPWSSALTGKADATPYGWELGWSFPQLAALFLVAAVLVGVAARLGEAGLSSTIIQGAADFISPALVIVLARGVTVIMNNSQITDTVLHSIEGVVGGAPSALFAVLVFVVNLPLAFLIPSTSGHATLAMPILAPLADFAGVSRAVVVTAWQAASGWMNLWVPTTAVTIGGVALAKVGYNKYLRFVAPLLAILFVLICAFVAAGAALT</sequence>
<evidence type="ECO:0000256" key="7">
    <source>
        <dbReference type="SAM" id="Phobius"/>
    </source>
</evidence>
<comment type="caution">
    <text evidence="8">The sequence shown here is derived from an EMBL/GenBank/DDBJ whole genome shotgun (WGS) entry which is preliminary data.</text>
</comment>
<feature type="transmembrane region" description="Helical" evidence="7">
    <location>
        <begin position="164"/>
        <end position="180"/>
    </location>
</feature>
<keyword evidence="3 7" id="KW-0812">Transmembrane</keyword>
<keyword evidence="5 7" id="KW-0472">Membrane</keyword>
<feature type="transmembrane region" description="Helical" evidence="7">
    <location>
        <begin position="96"/>
        <end position="118"/>
    </location>
</feature>
<feature type="transmembrane region" description="Helical" evidence="7">
    <location>
        <begin position="499"/>
        <end position="520"/>
    </location>
</feature>
<feature type="transmembrane region" description="Helical" evidence="7">
    <location>
        <begin position="219"/>
        <end position="238"/>
    </location>
</feature>
<feature type="transmembrane region" description="Helical" evidence="7">
    <location>
        <begin position="12"/>
        <end position="35"/>
    </location>
</feature>
<proteinExistence type="predicted"/>
<dbReference type="InterPro" id="IPR018385">
    <property type="entry name" value="C4_dicarb_anaerob_car-like"/>
</dbReference>
<keyword evidence="4 7" id="KW-1133">Transmembrane helix</keyword>
<reference evidence="9" key="1">
    <citation type="journal article" date="2019" name="Int. J. Syst. Evol. Microbiol.">
        <title>The Global Catalogue of Microorganisms (GCM) 10K type strain sequencing project: providing services to taxonomists for standard genome sequencing and annotation.</title>
        <authorList>
            <consortium name="The Broad Institute Genomics Platform"/>
            <consortium name="The Broad Institute Genome Sequencing Center for Infectious Disease"/>
            <person name="Wu L."/>
            <person name="Ma J."/>
        </authorList>
    </citation>
    <scope>NUCLEOTIDE SEQUENCE [LARGE SCALE GENOMIC DNA]</scope>
    <source>
        <strain evidence="9">JCM 4594</strain>
    </source>
</reference>
<evidence type="ECO:0000256" key="2">
    <source>
        <dbReference type="ARBA" id="ARBA00022475"/>
    </source>
</evidence>
<feature type="transmembrane region" description="Helical" evidence="7">
    <location>
        <begin position="187"/>
        <end position="207"/>
    </location>
</feature>
<gene>
    <name evidence="8" type="ORF">GCM10010326_36010</name>
</gene>
<dbReference type="InterPro" id="IPR051679">
    <property type="entry name" value="DASS-Related_Transporters"/>
</dbReference>
<dbReference type="PANTHER" id="PTHR43652:SF6">
    <property type="entry name" value="ARGININE REPRESSOR"/>
    <property type="match status" value="1"/>
</dbReference>
<keyword evidence="2" id="KW-1003">Cell membrane</keyword>
<feature type="transmembrane region" description="Helical" evidence="7">
    <location>
        <begin position="299"/>
        <end position="319"/>
    </location>
</feature>
<evidence type="ECO:0000256" key="4">
    <source>
        <dbReference type="ARBA" id="ARBA00022989"/>
    </source>
</evidence>
<dbReference type="PANTHER" id="PTHR43652">
    <property type="entry name" value="BASIC AMINO ACID ANTIPORTER YFCC-RELATED"/>
    <property type="match status" value="1"/>
</dbReference>
<dbReference type="GeneID" id="96291553"/>